<evidence type="ECO:0000313" key="2">
    <source>
        <dbReference type="EMBL" id="KAF6167250.1"/>
    </source>
</evidence>
<gene>
    <name evidence="2" type="ORF">GIB67_043111</name>
</gene>
<dbReference type="InterPro" id="IPR050796">
    <property type="entry name" value="SCF_F-box_component"/>
</dbReference>
<comment type="caution">
    <text evidence="2">The sequence shown here is derived from an EMBL/GenBank/DDBJ whole genome shotgun (WGS) entry which is preliminary data.</text>
</comment>
<dbReference type="PROSITE" id="PS50181">
    <property type="entry name" value="FBOX"/>
    <property type="match status" value="1"/>
</dbReference>
<sequence length="386" mass="43463">MDGINCRTIGFSLLPSELVQDIFLRLALPEIHRVKSVSKTLTPVITCKHFLREYNVRSVTDSWVFVYKKRSSLRDSVLYGFTDRLNRWFSIPVYGLLSGVVPPGDDLYFLTASGDFFLFASNRRQELIAVNFSLNTVKKIPSSLLGPRGTSSWRRSGLKLISGPPGSDRFRFLFAERYMNRPVLFEYNSESDTWKIVQTSGNQPCGDRSENVYLSVTHHGSESVILAVRPQLGLGDELPVILRPRFDNEGPEEGLAIGFSTGGGAIKRLHIHGDGCVAIIKLDKVAFTCIELWGLSLTGRNWEMISKVSNDLVERLKKPYGVMMGVLEERDGVIRVILVSNYKGLWDFIWLSYDMGKREWSWVPLPEFRTKGLNMAGIALSSGLTL</sequence>
<dbReference type="PANTHER" id="PTHR31672">
    <property type="entry name" value="BNACNNG10540D PROTEIN"/>
    <property type="match status" value="1"/>
</dbReference>
<accession>A0A7J7NJS7</accession>
<evidence type="ECO:0000259" key="1">
    <source>
        <dbReference type="PROSITE" id="PS50181"/>
    </source>
</evidence>
<dbReference type="InterPro" id="IPR036047">
    <property type="entry name" value="F-box-like_dom_sf"/>
</dbReference>
<protein>
    <recommendedName>
        <fullName evidence="1">F-box domain-containing protein</fullName>
    </recommendedName>
</protein>
<name>A0A7J7NJS7_9MAGN</name>
<proteinExistence type="predicted"/>
<evidence type="ECO:0000313" key="3">
    <source>
        <dbReference type="Proteomes" id="UP000541444"/>
    </source>
</evidence>
<dbReference type="OrthoDB" id="661089at2759"/>
<keyword evidence="3" id="KW-1185">Reference proteome</keyword>
<dbReference type="SUPFAM" id="SSF81383">
    <property type="entry name" value="F-box domain"/>
    <property type="match status" value="1"/>
</dbReference>
<feature type="domain" description="F-box" evidence="1">
    <location>
        <begin position="8"/>
        <end position="54"/>
    </location>
</feature>
<dbReference type="EMBL" id="JACGCM010000760">
    <property type="protein sequence ID" value="KAF6167250.1"/>
    <property type="molecule type" value="Genomic_DNA"/>
</dbReference>
<organism evidence="2 3">
    <name type="scientific">Kingdonia uniflora</name>
    <dbReference type="NCBI Taxonomy" id="39325"/>
    <lineage>
        <taxon>Eukaryota</taxon>
        <taxon>Viridiplantae</taxon>
        <taxon>Streptophyta</taxon>
        <taxon>Embryophyta</taxon>
        <taxon>Tracheophyta</taxon>
        <taxon>Spermatophyta</taxon>
        <taxon>Magnoliopsida</taxon>
        <taxon>Ranunculales</taxon>
        <taxon>Circaeasteraceae</taxon>
        <taxon>Kingdonia</taxon>
    </lineage>
</organism>
<reference evidence="2 3" key="1">
    <citation type="journal article" date="2020" name="IScience">
        <title>Genome Sequencing of the Endangered Kingdonia uniflora (Circaeasteraceae, Ranunculales) Reveals Potential Mechanisms of Evolutionary Specialization.</title>
        <authorList>
            <person name="Sun Y."/>
            <person name="Deng T."/>
            <person name="Zhang A."/>
            <person name="Moore M.J."/>
            <person name="Landis J.B."/>
            <person name="Lin N."/>
            <person name="Zhang H."/>
            <person name="Zhang X."/>
            <person name="Huang J."/>
            <person name="Zhang X."/>
            <person name="Sun H."/>
            <person name="Wang H."/>
        </authorList>
    </citation>
    <scope>NUCLEOTIDE SEQUENCE [LARGE SCALE GENOMIC DNA]</scope>
    <source>
        <strain evidence="2">TB1705</strain>
        <tissue evidence="2">Leaf</tissue>
    </source>
</reference>
<dbReference type="InterPro" id="IPR001810">
    <property type="entry name" value="F-box_dom"/>
</dbReference>
<dbReference type="Proteomes" id="UP000541444">
    <property type="component" value="Unassembled WGS sequence"/>
</dbReference>
<dbReference type="AlphaFoldDB" id="A0A7J7NJS7"/>